<feature type="domain" description="Alanine racemase C-terminal" evidence="7">
    <location>
        <begin position="266"/>
        <end position="394"/>
    </location>
</feature>
<dbReference type="AlphaFoldDB" id="A0A1F7URY9"/>
<dbReference type="PRINTS" id="PR00992">
    <property type="entry name" value="ALARACEMASE"/>
</dbReference>
<dbReference type="InterPro" id="IPR029066">
    <property type="entry name" value="PLP-binding_barrel"/>
</dbReference>
<dbReference type="InterPro" id="IPR011079">
    <property type="entry name" value="Ala_racemase_C"/>
</dbReference>
<evidence type="ECO:0000256" key="5">
    <source>
        <dbReference type="PIRSR" id="PIRSR600821-50"/>
    </source>
</evidence>
<evidence type="ECO:0000256" key="4">
    <source>
        <dbReference type="HAMAP-Rule" id="MF_01201"/>
    </source>
</evidence>
<comment type="pathway">
    <text evidence="4">Amino-acid biosynthesis; D-alanine biosynthesis; D-alanine from L-alanine: step 1/1.</text>
</comment>
<feature type="active site" description="Proton acceptor; specific for L-alanine" evidence="4">
    <location>
        <position position="287"/>
    </location>
</feature>
<dbReference type="SUPFAM" id="SSF51419">
    <property type="entry name" value="PLP-binding barrel"/>
    <property type="match status" value="1"/>
</dbReference>
<dbReference type="Gene3D" id="3.20.20.10">
    <property type="entry name" value="Alanine racemase"/>
    <property type="match status" value="1"/>
</dbReference>
<dbReference type="EC" id="5.1.1.1" evidence="4"/>
<dbReference type="NCBIfam" id="TIGR00492">
    <property type="entry name" value="alr"/>
    <property type="match status" value="1"/>
</dbReference>
<dbReference type="FunFam" id="3.20.20.10:FF:000002">
    <property type="entry name" value="Alanine racemase"/>
    <property type="match status" value="1"/>
</dbReference>
<evidence type="ECO:0000256" key="2">
    <source>
        <dbReference type="ARBA" id="ARBA00022898"/>
    </source>
</evidence>
<evidence type="ECO:0000256" key="1">
    <source>
        <dbReference type="ARBA" id="ARBA00001933"/>
    </source>
</evidence>
<dbReference type="SUPFAM" id="SSF50621">
    <property type="entry name" value="Alanine racemase C-terminal domain-like"/>
    <property type="match status" value="1"/>
</dbReference>
<comment type="similarity">
    <text evidence="4">Belongs to the alanine racemase family.</text>
</comment>
<comment type="cofactor">
    <cofactor evidence="1 4 5">
        <name>pyridoxal 5'-phosphate</name>
        <dbReference type="ChEBI" id="CHEBI:597326"/>
    </cofactor>
</comment>
<dbReference type="GO" id="GO:0030632">
    <property type="term" value="P:D-alanine biosynthetic process"/>
    <property type="evidence" value="ECO:0007669"/>
    <property type="project" value="UniProtKB-UniRule"/>
</dbReference>
<evidence type="ECO:0000256" key="3">
    <source>
        <dbReference type="ARBA" id="ARBA00023235"/>
    </source>
</evidence>
<dbReference type="InterPro" id="IPR001608">
    <property type="entry name" value="Ala_racemase_N"/>
</dbReference>
<comment type="caution">
    <text evidence="8">The sequence shown here is derived from an EMBL/GenBank/DDBJ whole genome shotgun (WGS) entry which is preliminary data.</text>
</comment>
<dbReference type="GO" id="GO:0005829">
    <property type="term" value="C:cytosol"/>
    <property type="evidence" value="ECO:0007669"/>
    <property type="project" value="TreeGrafter"/>
</dbReference>
<dbReference type="PANTHER" id="PTHR30511">
    <property type="entry name" value="ALANINE RACEMASE"/>
    <property type="match status" value="1"/>
</dbReference>
<dbReference type="GO" id="GO:0008784">
    <property type="term" value="F:alanine racemase activity"/>
    <property type="evidence" value="ECO:0007669"/>
    <property type="project" value="UniProtKB-UniRule"/>
</dbReference>
<dbReference type="Proteomes" id="UP000176897">
    <property type="component" value="Unassembled WGS sequence"/>
</dbReference>
<evidence type="ECO:0000313" key="9">
    <source>
        <dbReference type="Proteomes" id="UP000176897"/>
    </source>
</evidence>
<dbReference type="CDD" id="cd00430">
    <property type="entry name" value="PLPDE_III_AR"/>
    <property type="match status" value="1"/>
</dbReference>
<dbReference type="InterPro" id="IPR020622">
    <property type="entry name" value="Ala_racemase_pyridoxalP-BS"/>
</dbReference>
<dbReference type="UniPathway" id="UPA00042">
    <property type="reaction ID" value="UER00497"/>
</dbReference>
<dbReference type="SMART" id="SM01005">
    <property type="entry name" value="Ala_racemase_C"/>
    <property type="match status" value="1"/>
</dbReference>
<name>A0A1F7URY9_9BACT</name>
<dbReference type="STRING" id="1802401.A3B21_01530"/>
<gene>
    <name evidence="8" type="ORF">A3B21_01530</name>
</gene>
<keyword evidence="2 4" id="KW-0663">Pyridoxal phosphate</keyword>
<evidence type="ECO:0000259" key="7">
    <source>
        <dbReference type="SMART" id="SM01005"/>
    </source>
</evidence>
<feature type="modified residue" description="N6-(pyridoxal phosphate)lysine" evidence="4 5">
    <location>
        <position position="45"/>
    </location>
</feature>
<sequence length="395" mass="44035">MINKTWIEISKSALLHNVGQFLSLLDHAPAKDRRLQKPQFMAVVKSNAYGHGLREVTGILHNSKFLIPNSSIWFGVDNLDEARAVREITSHNPVLVLGYTQSERLKEAAKLGARITVYNWETLKTLTHNSSRITHNPLRVHVKVETGTTRQGVGEDEAVDFVRALKKIKGVEVEGISTHFADSEDSQSDYALKQLARYNSIIKRLNGTGLTIPIHHMACSAATLLYPQSHGNLVRVGIGMYGLWPFDEARIKNYESRIMKIRLRPVLTWKAIVAQVKDAPKGTPIGYNLTERVKRDSKVAVLPVGYWDGYDRGLSGTGEVLVNGKRCKILGRVCMNMLMVDMTDAGNVKPEDEAVLIGAQGRQIITADEIAKKLSTINYEIVTRINPVLPRLVRA</sequence>
<dbReference type="InterPro" id="IPR000821">
    <property type="entry name" value="Ala_racemase"/>
</dbReference>
<feature type="active site" description="Proton acceptor; specific for D-alanine" evidence="4">
    <location>
        <position position="45"/>
    </location>
</feature>
<feature type="binding site" evidence="4 6">
    <location>
        <position position="335"/>
    </location>
    <ligand>
        <name>substrate</name>
    </ligand>
</feature>
<dbReference type="PANTHER" id="PTHR30511:SF0">
    <property type="entry name" value="ALANINE RACEMASE, CATABOLIC-RELATED"/>
    <property type="match status" value="1"/>
</dbReference>
<dbReference type="PROSITE" id="PS00395">
    <property type="entry name" value="ALANINE_RACEMASE"/>
    <property type="match status" value="1"/>
</dbReference>
<organism evidence="8 9">
    <name type="scientific">Candidatus Uhrbacteria bacterium RIFCSPLOWO2_01_FULL_47_24</name>
    <dbReference type="NCBI Taxonomy" id="1802401"/>
    <lineage>
        <taxon>Bacteria</taxon>
        <taxon>Candidatus Uhriibacteriota</taxon>
    </lineage>
</organism>
<evidence type="ECO:0000313" key="8">
    <source>
        <dbReference type="EMBL" id="OGL81062.1"/>
    </source>
</evidence>
<evidence type="ECO:0000256" key="6">
    <source>
        <dbReference type="PIRSR" id="PIRSR600821-52"/>
    </source>
</evidence>
<comment type="function">
    <text evidence="4">Catalyzes the interconversion of L-alanine and D-alanine. May also act on other amino acids.</text>
</comment>
<dbReference type="Pfam" id="PF01168">
    <property type="entry name" value="Ala_racemase_N"/>
    <property type="match status" value="1"/>
</dbReference>
<proteinExistence type="inferred from homology"/>
<protein>
    <recommendedName>
        <fullName evidence="4">Alanine racemase</fullName>
        <ecNumber evidence="4">5.1.1.1</ecNumber>
    </recommendedName>
</protein>
<dbReference type="EMBL" id="MGEJ01000010">
    <property type="protein sequence ID" value="OGL81062.1"/>
    <property type="molecule type" value="Genomic_DNA"/>
</dbReference>
<dbReference type="InterPro" id="IPR009006">
    <property type="entry name" value="Ala_racemase/Decarboxylase_C"/>
</dbReference>
<comment type="catalytic activity">
    <reaction evidence="4">
        <text>L-alanine = D-alanine</text>
        <dbReference type="Rhea" id="RHEA:20249"/>
        <dbReference type="ChEBI" id="CHEBI:57416"/>
        <dbReference type="ChEBI" id="CHEBI:57972"/>
        <dbReference type="EC" id="5.1.1.1"/>
    </reaction>
</comment>
<feature type="binding site" evidence="4 6">
    <location>
        <position position="150"/>
    </location>
    <ligand>
        <name>substrate</name>
    </ligand>
</feature>
<dbReference type="Gene3D" id="2.40.37.10">
    <property type="entry name" value="Lyase, Ornithine Decarboxylase, Chain A, domain 1"/>
    <property type="match status" value="1"/>
</dbReference>
<dbReference type="HAMAP" id="MF_01201">
    <property type="entry name" value="Ala_racemase"/>
    <property type="match status" value="1"/>
</dbReference>
<accession>A0A1F7URY9</accession>
<reference evidence="8 9" key="1">
    <citation type="journal article" date="2016" name="Nat. Commun.">
        <title>Thousands of microbial genomes shed light on interconnected biogeochemical processes in an aquifer system.</title>
        <authorList>
            <person name="Anantharaman K."/>
            <person name="Brown C.T."/>
            <person name="Hug L.A."/>
            <person name="Sharon I."/>
            <person name="Castelle C.J."/>
            <person name="Probst A.J."/>
            <person name="Thomas B.C."/>
            <person name="Singh A."/>
            <person name="Wilkins M.J."/>
            <person name="Karaoz U."/>
            <person name="Brodie E.L."/>
            <person name="Williams K.H."/>
            <person name="Hubbard S.S."/>
            <person name="Banfield J.F."/>
        </authorList>
    </citation>
    <scope>NUCLEOTIDE SEQUENCE [LARGE SCALE GENOMIC DNA]</scope>
</reference>
<dbReference type="Pfam" id="PF00842">
    <property type="entry name" value="Ala_racemase_C"/>
    <property type="match status" value="1"/>
</dbReference>
<dbReference type="GO" id="GO:0030170">
    <property type="term" value="F:pyridoxal phosphate binding"/>
    <property type="evidence" value="ECO:0007669"/>
    <property type="project" value="UniProtKB-UniRule"/>
</dbReference>
<keyword evidence="3 4" id="KW-0413">Isomerase</keyword>